<keyword evidence="3" id="KW-1185">Reference proteome</keyword>
<comment type="caution">
    <text evidence="2">The sequence shown here is derived from an EMBL/GenBank/DDBJ whole genome shotgun (WGS) entry which is preliminary data.</text>
</comment>
<dbReference type="RefSeq" id="WP_188618516.1">
    <property type="nucleotide sequence ID" value="NZ_BMLV01000006.1"/>
</dbReference>
<evidence type="ECO:0000313" key="2">
    <source>
        <dbReference type="EMBL" id="GGP06218.1"/>
    </source>
</evidence>
<keyword evidence="1" id="KW-1133">Transmembrane helix</keyword>
<evidence type="ECO:0000256" key="1">
    <source>
        <dbReference type="SAM" id="Phobius"/>
    </source>
</evidence>
<name>A0ABQ2NMS4_9FLAO</name>
<reference evidence="3" key="1">
    <citation type="journal article" date="2019" name="Int. J. Syst. Evol. Microbiol.">
        <title>The Global Catalogue of Microorganisms (GCM) 10K type strain sequencing project: providing services to taxonomists for standard genome sequencing and annotation.</title>
        <authorList>
            <consortium name="The Broad Institute Genomics Platform"/>
            <consortium name="The Broad Institute Genome Sequencing Center for Infectious Disease"/>
            <person name="Wu L."/>
            <person name="Ma J."/>
        </authorList>
    </citation>
    <scope>NUCLEOTIDE SEQUENCE [LARGE SCALE GENOMIC DNA]</scope>
    <source>
        <strain evidence="3">CGMCC 1.7656</strain>
    </source>
</reference>
<protein>
    <recommendedName>
        <fullName evidence="4">Acyl carrier protein</fullName>
    </recommendedName>
</protein>
<keyword evidence="1" id="KW-0472">Membrane</keyword>
<dbReference type="Gene3D" id="1.10.1200.10">
    <property type="entry name" value="ACP-like"/>
    <property type="match status" value="1"/>
</dbReference>
<dbReference type="Proteomes" id="UP000620064">
    <property type="component" value="Unassembled WGS sequence"/>
</dbReference>
<dbReference type="InterPro" id="IPR036736">
    <property type="entry name" value="ACP-like_sf"/>
</dbReference>
<feature type="transmembrane region" description="Helical" evidence="1">
    <location>
        <begin position="144"/>
        <end position="161"/>
    </location>
</feature>
<proteinExistence type="predicted"/>
<sequence>MKKEKGILDSVDGLDSVEIIIAIENSFNIKFDDEKDFEKVKTYGEFENLVIDKIQGTEMNDCTSQQSFYKLREILVEDFNIPFRNITPKTQLDNIFPSKNRIKSVTFLKDKLKTETSFLKPDFTLSFISVVLIILSFYYFFNQFLLGLLLFVIGIFCVKIAQDFGKEFYVITIGELSELMVKKDYKNSRRNSETYNPTEVKEIIKEIFSDSLDIEKSKLQYNTIL</sequence>
<dbReference type="EMBL" id="BMLV01000006">
    <property type="protein sequence ID" value="GGP06218.1"/>
    <property type="molecule type" value="Genomic_DNA"/>
</dbReference>
<organism evidence="2 3">
    <name type="scientific">Cloacibacterium rupense</name>
    <dbReference type="NCBI Taxonomy" id="517423"/>
    <lineage>
        <taxon>Bacteria</taxon>
        <taxon>Pseudomonadati</taxon>
        <taxon>Bacteroidota</taxon>
        <taxon>Flavobacteriia</taxon>
        <taxon>Flavobacteriales</taxon>
        <taxon>Weeksellaceae</taxon>
    </lineage>
</organism>
<gene>
    <name evidence="2" type="ORF">GCM10010992_25550</name>
</gene>
<evidence type="ECO:0000313" key="3">
    <source>
        <dbReference type="Proteomes" id="UP000620064"/>
    </source>
</evidence>
<keyword evidence="1" id="KW-0812">Transmembrane</keyword>
<accession>A0ABQ2NMS4</accession>
<evidence type="ECO:0008006" key="4">
    <source>
        <dbReference type="Google" id="ProtNLM"/>
    </source>
</evidence>
<feature type="transmembrane region" description="Helical" evidence="1">
    <location>
        <begin position="118"/>
        <end position="138"/>
    </location>
</feature>